<evidence type="ECO:0008006" key="3">
    <source>
        <dbReference type="Google" id="ProtNLM"/>
    </source>
</evidence>
<sequence length="244" mass="28029">MKKVIQILPPKTSSLLNKYLQLPFRTTKIACPYWVNDLGKGIRGPFSGKGTPRQIVSASYKKAKKFKIDLDGLNRRELKKFMEDNRIGLDCSGFVFHLLNMFDKEKGGNGISNKYLKNTKIPSWRASWKINAEKLSSGEFTRKIRMKDAMPGDIIRLLAGKHIAFIVEVGKNSITYAHCSNYTKIQGCHLGKILIKDWKKNLEYQDWTELTGDESQYKDITYFPNLGDSIMRLKWLEEGKQTVL</sequence>
<reference evidence="1 2" key="1">
    <citation type="journal article" date="2016" name="Nat. Commun.">
        <title>Thousands of microbial genomes shed light on interconnected biogeochemical processes in an aquifer system.</title>
        <authorList>
            <person name="Anantharaman K."/>
            <person name="Brown C.T."/>
            <person name="Hug L.A."/>
            <person name="Sharon I."/>
            <person name="Castelle C.J."/>
            <person name="Probst A.J."/>
            <person name="Thomas B.C."/>
            <person name="Singh A."/>
            <person name="Wilkins M.J."/>
            <person name="Karaoz U."/>
            <person name="Brodie E.L."/>
            <person name="Williams K.H."/>
            <person name="Hubbard S.S."/>
            <person name="Banfield J.F."/>
        </authorList>
    </citation>
    <scope>NUCLEOTIDE SEQUENCE [LARGE SCALE GENOMIC DNA]</scope>
</reference>
<dbReference type="AlphaFoldDB" id="A0A1F8B9C2"/>
<accession>A0A1F8B9C2</accession>
<gene>
    <name evidence="1" type="ORF">A2892_00725</name>
</gene>
<protein>
    <recommendedName>
        <fullName evidence="3">NlpC/P60 domain-containing protein</fullName>
    </recommendedName>
</protein>
<dbReference type="Proteomes" id="UP000176404">
    <property type="component" value="Unassembled WGS sequence"/>
</dbReference>
<evidence type="ECO:0000313" key="2">
    <source>
        <dbReference type="Proteomes" id="UP000176404"/>
    </source>
</evidence>
<name>A0A1F8B9C2_9BACT</name>
<evidence type="ECO:0000313" key="1">
    <source>
        <dbReference type="EMBL" id="OGM60530.1"/>
    </source>
</evidence>
<dbReference type="STRING" id="1802517.A2892_00725"/>
<dbReference type="EMBL" id="MGHD01000004">
    <property type="protein sequence ID" value="OGM60530.1"/>
    <property type="molecule type" value="Genomic_DNA"/>
</dbReference>
<proteinExistence type="predicted"/>
<comment type="caution">
    <text evidence="1">The sequence shown here is derived from an EMBL/GenBank/DDBJ whole genome shotgun (WGS) entry which is preliminary data.</text>
</comment>
<organism evidence="1 2">
    <name type="scientific">Candidatus Woesebacteria bacterium RIFCSPLOWO2_01_FULL_39_10b</name>
    <dbReference type="NCBI Taxonomy" id="1802517"/>
    <lineage>
        <taxon>Bacteria</taxon>
        <taxon>Candidatus Woeseibacteriota</taxon>
    </lineage>
</organism>